<keyword evidence="1" id="KW-0808">Transferase</keyword>
<accession>A0ABN1NQG1</accession>
<dbReference type="EMBL" id="BAAAHG010000020">
    <property type="protein sequence ID" value="GAA0914415.1"/>
    <property type="molecule type" value="Genomic_DNA"/>
</dbReference>
<reference evidence="3 4" key="1">
    <citation type="journal article" date="2019" name="Int. J. Syst. Evol. Microbiol.">
        <title>The Global Catalogue of Microorganisms (GCM) 10K type strain sequencing project: providing services to taxonomists for standard genome sequencing and annotation.</title>
        <authorList>
            <consortium name="The Broad Institute Genomics Platform"/>
            <consortium name="The Broad Institute Genome Sequencing Center for Infectious Disease"/>
            <person name="Wu L."/>
            <person name="Ma J."/>
        </authorList>
    </citation>
    <scope>NUCLEOTIDE SEQUENCE [LARGE SCALE GENOMIC DNA]</scope>
    <source>
        <strain evidence="3 4">JCM 10673</strain>
    </source>
</reference>
<proteinExistence type="predicted"/>
<dbReference type="Pfam" id="PF13581">
    <property type="entry name" value="HATPase_c_2"/>
    <property type="match status" value="1"/>
</dbReference>
<comment type="caution">
    <text evidence="3">The sequence shown here is derived from an EMBL/GenBank/DDBJ whole genome shotgun (WGS) entry which is preliminary data.</text>
</comment>
<gene>
    <name evidence="3" type="ORF">GCM10009549_28790</name>
</gene>
<dbReference type="InterPro" id="IPR036890">
    <property type="entry name" value="HATPase_C_sf"/>
</dbReference>
<protein>
    <recommendedName>
        <fullName evidence="2">Histidine kinase/HSP90-like ATPase domain-containing protein</fullName>
    </recommendedName>
</protein>
<dbReference type="Gene3D" id="3.30.565.10">
    <property type="entry name" value="Histidine kinase-like ATPase, C-terminal domain"/>
    <property type="match status" value="1"/>
</dbReference>
<evidence type="ECO:0000259" key="2">
    <source>
        <dbReference type="Pfam" id="PF13581"/>
    </source>
</evidence>
<dbReference type="InterPro" id="IPR003594">
    <property type="entry name" value="HATPase_dom"/>
</dbReference>
<keyword evidence="1" id="KW-0418">Kinase</keyword>
<feature type="domain" description="Histidine kinase/HSP90-like ATPase" evidence="2">
    <location>
        <begin position="14"/>
        <end position="96"/>
    </location>
</feature>
<dbReference type="Proteomes" id="UP001501005">
    <property type="component" value="Unassembled WGS sequence"/>
</dbReference>
<dbReference type="CDD" id="cd16936">
    <property type="entry name" value="HATPase_RsbW-like"/>
    <property type="match status" value="1"/>
</dbReference>
<dbReference type="PANTHER" id="PTHR35526">
    <property type="entry name" value="ANTI-SIGMA-F FACTOR RSBW-RELATED"/>
    <property type="match status" value="1"/>
</dbReference>
<dbReference type="PANTHER" id="PTHR35526:SF3">
    <property type="entry name" value="ANTI-SIGMA-F FACTOR RSBW"/>
    <property type="match status" value="1"/>
</dbReference>
<keyword evidence="4" id="KW-1185">Reference proteome</keyword>
<keyword evidence="1" id="KW-0723">Serine/threonine-protein kinase</keyword>
<evidence type="ECO:0000313" key="4">
    <source>
        <dbReference type="Proteomes" id="UP001501005"/>
    </source>
</evidence>
<evidence type="ECO:0000256" key="1">
    <source>
        <dbReference type="ARBA" id="ARBA00022527"/>
    </source>
</evidence>
<sequence length="145" mass="15977">MCLWGMNDLAPVGEIIVSELATNTINHSKCRLLHVKISRLSQDTVRISVSDGNRWSAPVLRKAHPQDENGRGLHLVDLLSTKWGYDQKHWGKVVWAELQAAQVPGAPGLRNGSPECPAVMPEQPAIRVPTGGEQLNNRLPMRCST</sequence>
<evidence type="ECO:0000313" key="3">
    <source>
        <dbReference type="EMBL" id="GAA0914415.1"/>
    </source>
</evidence>
<dbReference type="InterPro" id="IPR050267">
    <property type="entry name" value="Anti-sigma-factor_SerPK"/>
</dbReference>
<name>A0ABN1NQG1_9ACTN</name>
<organism evidence="3 4">
    <name type="scientific">Streptomyces thermoalcalitolerans</name>
    <dbReference type="NCBI Taxonomy" id="65605"/>
    <lineage>
        <taxon>Bacteria</taxon>
        <taxon>Bacillati</taxon>
        <taxon>Actinomycetota</taxon>
        <taxon>Actinomycetes</taxon>
        <taxon>Kitasatosporales</taxon>
        <taxon>Streptomycetaceae</taxon>
        <taxon>Streptomyces</taxon>
    </lineage>
</organism>